<organism evidence="1 2">
    <name type="scientific">Phytophthora nicotianae P10297</name>
    <dbReference type="NCBI Taxonomy" id="1317064"/>
    <lineage>
        <taxon>Eukaryota</taxon>
        <taxon>Sar</taxon>
        <taxon>Stramenopiles</taxon>
        <taxon>Oomycota</taxon>
        <taxon>Peronosporomycetes</taxon>
        <taxon>Peronosporales</taxon>
        <taxon>Peronosporaceae</taxon>
        <taxon>Phytophthora</taxon>
    </lineage>
</organism>
<comment type="caution">
    <text evidence="1">The sequence shown here is derived from an EMBL/GenBank/DDBJ whole genome shotgun (WGS) entry which is preliminary data.</text>
</comment>
<gene>
    <name evidence="1" type="ORF">F442_01307</name>
</gene>
<evidence type="ECO:0000313" key="1">
    <source>
        <dbReference type="EMBL" id="ETP53822.1"/>
    </source>
</evidence>
<accession>W3A2F3</accession>
<proteinExistence type="predicted"/>
<name>W3A2F3_PHYNI</name>
<dbReference type="EMBL" id="ANIY01000236">
    <property type="protein sequence ID" value="ETP53822.1"/>
    <property type="molecule type" value="Genomic_DNA"/>
</dbReference>
<dbReference type="AlphaFoldDB" id="W3A2F3"/>
<protein>
    <submittedName>
        <fullName evidence="1">Uncharacterized protein</fullName>
    </submittedName>
</protein>
<dbReference type="Proteomes" id="UP000018948">
    <property type="component" value="Unassembled WGS sequence"/>
</dbReference>
<sequence>MVAKIKWLEKLQGDCRKMVKFFKKNQLLLAELHQLQRLEDNTALGMPADMGWGIVEKCFASVLELEHPSANEDVERSSTPILDVCRMVLELPQKYSEMNMPMSEFGIIISILDDQSNLVYGDAYGVSFLLDPQYGGEVMDEEPILSTTPLAPTDETTTIIVIGATIVHGRNAVGDRGTVIVEDLYVAEEHCAEEDVYVVEDQYMAVELYVAEELCVVEQMYMAVELVCARRDGVVPDNSGSQDELLQHEWFTRPQSPTECRYADLLKFVIGDENFNAFEYVGDNGANAETMDIQFMDTV</sequence>
<reference evidence="1 2" key="1">
    <citation type="submission" date="2013-11" db="EMBL/GenBank/DDBJ databases">
        <title>The Genome Sequence of Phytophthora parasitica P10297.</title>
        <authorList>
            <consortium name="The Broad Institute Genomics Platform"/>
            <person name="Russ C."/>
            <person name="Tyler B."/>
            <person name="Panabieres F."/>
            <person name="Shan W."/>
            <person name="Tripathy S."/>
            <person name="Grunwald N."/>
            <person name="Machado M."/>
            <person name="Johnson C.S."/>
            <person name="Walker B."/>
            <person name="Young S.K."/>
            <person name="Zeng Q."/>
            <person name="Gargeya S."/>
            <person name="Fitzgerald M."/>
            <person name="Haas B."/>
            <person name="Abouelleil A."/>
            <person name="Allen A.W."/>
            <person name="Alvarado L."/>
            <person name="Arachchi H.M."/>
            <person name="Berlin A.M."/>
            <person name="Chapman S.B."/>
            <person name="Gainer-Dewar J."/>
            <person name="Goldberg J."/>
            <person name="Griggs A."/>
            <person name="Gujja S."/>
            <person name="Hansen M."/>
            <person name="Howarth C."/>
            <person name="Imamovic A."/>
            <person name="Ireland A."/>
            <person name="Larimer J."/>
            <person name="McCowan C."/>
            <person name="Murphy C."/>
            <person name="Pearson M."/>
            <person name="Poon T.W."/>
            <person name="Priest M."/>
            <person name="Roberts A."/>
            <person name="Saif S."/>
            <person name="Shea T."/>
            <person name="Sisk P."/>
            <person name="Sykes S."/>
            <person name="Wortman J."/>
            <person name="Nusbaum C."/>
            <person name="Birren B."/>
        </authorList>
    </citation>
    <scope>NUCLEOTIDE SEQUENCE [LARGE SCALE GENOMIC DNA]</scope>
    <source>
        <strain evidence="1 2">P10297</strain>
    </source>
</reference>
<evidence type="ECO:0000313" key="2">
    <source>
        <dbReference type="Proteomes" id="UP000018948"/>
    </source>
</evidence>